<evidence type="ECO:0000313" key="6">
    <source>
        <dbReference type="Proteomes" id="UP001596501"/>
    </source>
</evidence>
<keyword evidence="6" id="KW-1185">Reference proteome</keyword>
<gene>
    <name evidence="5" type="ORF">ACFQPB_19605</name>
</gene>
<dbReference type="InterPro" id="IPR028082">
    <property type="entry name" value="Peripla_BP_I"/>
</dbReference>
<dbReference type="InterPro" id="IPR051010">
    <property type="entry name" value="BCAA_transport"/>
</dbReference>
<reference evidence="6" key="1">
    <citation type="journal article" date="2019" name="Int. J. Syst. Evol. Microbiol.">
        <title>The Global Catalogue of Microorganisms (GCM) 10K type strain sequencing project: providing services to taxonomists for standard genome sequencing and annotation.</title>
        <authorList>
            <consortium name="The Broad Institute Genomics Platform"/>
            <consortium name="The Broad Institute Genome Sequencing Center for Infectious Disease"/>
            <person name="Wu L."/>
            <person name="Ma J."/>
        </authorList>
    </citation>
    <scope>NUCLEOTIDE SEQUENCE [LARGE SCALE GENOMIC DNA]</scope>
    <source>
        <strain evidence="6">CGMCC 1.12371</strain>
    </source>
</reference>
<name>A0ABW2QR80_9BURK</name>
<evidence type="ECO:0000256" key="3">
    <source>
        <dbReference type="SAM" id="SignalP"/>
    </source>
</evidence>
<dbReference type="SUPFAM" id="SSF53822">
    <property type="entry name" value="Periplasmic binding protein-like I"/>
    <property type="match status" value="1"/>
</dbReference>
<protein>
    <submittedName>
        <fullName evidence="5">Substrate-binding domain-containing protein</fullName>
    </submittedName>
</protein>
<feature type="chain" id="PRO_5045536098" evidence="3">
    <location>
        <begin position="23"/>
        <end position="396"/>
    </location>
</feature>
<comment type="caution">
    <text evidence="5">The sequence shown here is derived from an EMBL/GenBank/DDBJ whole genome shotgun (WGS) entry which is preliminary data.</text>
</comment>
<dbReference type="PANTHER" id="PTHR30483">
    <property type="entry name" value="LEUCINE-SPECIFIC-BINDING PROTEIN"/>
    <property type="match status" value="1"/>
</dbReference>
<comment type="similarity">
    <text evidence="1">Belongs to the leucine-binding protein family.</text>
</comment>
<evidence type="ECO:0000313" key="5">
    <source>
        <dbReference type="EMBL" id="MFC7411073.1"/>
    </source>
</evidence>
<accession>A0ABW2QR80</accession>
<evidence type="ECO:0000256" key="1">
    <source>
        <dbReference type="ARBA" id="ARBA00010062"/>
    </source>
</evidence>
<sequence length="396" mass="43474">MIQTTRRLAVVALACASTLAFAQSKEIRIAHVYSKTGPLEAYAKQTHVGLMMGLDYATGGTMEVAGKKLVIIEKDDQGKPDLGKSLLAAAYGDDKADIAVGPTASPVALAMLPVAEEYRKILLVEPAVADSITGDKWNKYIFRTGRNSSQDAISNAVALDKAENTIITLGQDDAFGRDGVKAFREAIKKAKVIHEEFQPPSTTDFTPAIQRIIDKFKGVPGRKFVWIVWSRPNSPFSKFAELELQKRHGIEMASGGNILPAMVTYKQFPGMEGAAYYYFGIPKNPVNEAMVARHYKEFKSPPDFFTAGGFSAAMALVTALKKTNGDAKASALIPAMEGMSFDTPKGKMTFRKEDHQAMQSMYHFKIKADPAFAWGVPELVREIKPEEMNVPIRNKR</sequence>
<proteinExistence type="inferred from homology"/>
<dbReference type="CDD" id="cd06328">
    <property type="entry name" value="PBP1_SBP-like"/>
    <property type="match status" value="1"/>
</dbReference>
<dbReference type="RefSeq" id="WP_382226931.1">
    <property type="nucleotide sequence ID" value="NZ_JBHTCA010000023.1"/>
</dbReference>
<dbReference type="InterPro" id="IPR028081">
    <property type="entry name" value="Leu-bd"/>
</dbReference>
<dbReference type="Proteomes" id="UP001596501">
    <property type="component" value="Unassembled WGS sequence"/>
</dbReference>
<organism evidence="5 6">
    <name type="scientific">Hydrogenophaga atypica</name>
    <dbReference type="NCBI Taxonomy" id="249409"/>
    <lineage>
        <taxon>Bacteria</taxon>
        <taxon>Pseudomonadati</taxon>
        <taxon>Pseudomonadota</taxon>
        <taxon>Betaproteobacteria</taxon>
        <taxon>Burkholderiales</taxon>
        <taxon>Comamonadaceae</taxon>
        <taxon>Hydrogenophaga</taxon>
    </lineage>
</organism>
<evidence type="ECO:0000256" key="2">
    <source>
        <dbReference type="ARBA" id="ARBA00022729"/>
    </source>
</evidence>
<dbReference type="Gene3D" id="3.40.50.2300">
    <property type="match status" value="2"/>
</dbReference>
<dbReference type="Pfam" id="PF13458">
    <property type="entry name" value="Peripla_BP_6"/>
    <property type="match status" value="1"/>
</dbReference>
<dbReference type="EMBL" id="JBHTCA010000023">
    <property type="protein sequence ID" value="MFC7411073.1"/>
    <property type="molecule type" value="Genomic_DNA"/>
</dbReference>
<dbReference type="PANTHER" id="PTHR30483:SF6">
    <property type="entry name" value="PERIPLASMIC BINDING PROTEIN OF ABC TRANSPORTER FOR NATURAL AMINO ACIDS"/>
    <property type="match status" value="1"/>
</dbReference>
<evidence type="ECO:0000259" key="4">
    <source>
        <dbReference type="Pfam" id="PF13458"/>
    </source>
</evidence>
<feature type="signal peptide" evidence="3">
    <location>
        <begin position="1"/>
        <end position="22"/>
    </location>
</feature>
<keyword evidence="2 3" id="KW-0732">Signal</keyword>
<feature type="domain" description="Leucine-binding protein" evidence="4">
    <location>
        <begin position="26"/>
        <end position="368"/>
    </location>
</feature>